<dbReference type="InterPro" id="IPR036388">
    <property type="entry name" value="WH-like_DNA-bd_sf"/>
</dbReference>
<protein>
    <recommendedName>
        <fullName evidence="6">S1 motif domain-containing protein</fullName>
    </recommendedName>
</protein>
<feature type="domain" description="Conserved virulence factor B first S1" evidence="2">
    <location>
        <begin position="6"/>
        <end position="65"/>
    </location>
</feature>
<evidence type="ECO:0000313" key="4">
    <source>
        <dbReference type="EMBL" id="SFC29351.1"/>
    </source>
</evidence>
<evidence type="ECO:0000313" key="5">
    <source>
        <dbReference type="Proteomes" id="UP000199514"/>
    </source>
</evidence>
<dbReference type="InterPro" id="IPR012340">
    <property type="entry name" value="NA-bd_OB-fold"/>
</dbReference>
<gene>
    <name evidence="4" type="ORF">SAMN05421780_104150</name>
</gene>
<dbReference type="AlphaFoldDB" id="A0A1I1HZS4"/>
<dbReference type="Proteomes" id="UP000199514">
    <property type="component" value="Unassembled WGS sequence"/>
</dbReference>
<dbReference type="STRING" id="927664.SAMN05421780_104150"/>
<dbReference type="RefSeq" id="WP_091510805.1">
    <property type="nucleotide sequence ID" value="NZ_FOLE01000004.1"/>
</dbReference>
<dbReference type="InterPro" id="IPR040764">
    <property type="entry name" value="CvfB_WH"/>
</dbReference>
<sequence length="283" mass="32069">MTNIQLGQYNRLRVVKFVDFGLYLDGGEAGEILLPLQYLTDEMGIDDWLEVFIYRDSEDRLVATTLHPEAIVGEFAYLEAVQVTPIGAFLAWGLPKDLFVPFREQSQKMVTGRFYLVHIGIDEQTQRIIGSARIDHFLRDNEMTLEEGEQVSLLIAQRTDLGYKAIINHAHWGVLYANEVFAAVNIGDHLQGYIKKIRPDGKIDLTLQKQGYDEVEVATTKLLGELQLAGGFLPLTDKTDPTKIYEWVGMSKKTFKKAVGALYKKQMVRLEADGLRLLDISEE</sequence>
<evidence type="ECO:0000259" key="2">
    <source>
        <dbReference type="Pfam" id="PF13509"/>
    </source>
</evidence>
<organism evidence="4 5">
    <name type="scientific">Flexibacter flexilis DSM 6793</name>
    <dbReference type="NCBI Taxonomy" id="927664"/>
    <lineage>
        <taxon>Bacteria</taxon>
        <taxon>Pseudomonadati</taxon>
        <taxon>Bacteroidota</taxon>
        <taxon>Cytophagia</taxon>
        <taxon>Cytophagales</taxon>
        <taxon>Flexibacteraceae</taxon>
        <taxon>Flexibacter</taxon>
    </lineage>
</organism>
<dbReference type="Gene3D" id="1.10.10.10">
    <property type="entry name" value="Winged helix-like DNA-binding domain superfamily/Winged helix DNA-binding domain"/>
    <property type="match status" value="1"/>
</dbReference>
<evidence type="ECO:0008006" key="6">
    <source>
        <dbReference type="Google" id="ProtNLM"/>
    </source>
</evidence>
<dbReference type="PANTHER" id="PTHR37296">
    <property type="entry name" value="CONSERVED VIRULENCE FACTOR B"/>
    <property type="match status" value="1"/>
</dbReference>
<dbReference type="Pfam" id="PF17783">
    <property type="entry name" value="WHD_CvfB"/>
    <property type="match status" value="1"/>
</dbReference>
<dbReference type="PANTHER" id="PTHR37296:SF1">
    <property type="entry name" value="CONSERVED VIRULENCE FACTOR B"/>
    <property type="match status" value="1"/>
</dbReference>
<dbReference type="Gene3D" id="2.40.50.140">
    <property type="entry name" value="Nucleic acid-binding proteins"/>
    <property type="match status" value="1"/>
</dbReference>
<name>A0A1I1HZS4_9BACT</name>
<dbReference type="EMBL" id="FOLE01000004">
    <property type="protein sequence ID" value="SFC29351.1"/>
    <property type="molecule type" value="Genomic_DNA"/>
</dbReference>
<dbReference type="OrthoDB" id="9801597at2"/>
<evidence type="ECO:0000259" key="3">
    <source>
        <dbReference type="Pfam" id="PF17783"/>
    </source>
</evidence>
<proteinExistence type="inferred from homology"/>
<dbReference type="Pfam" id="PF13509">
    <property type="entry name" value="S1_2"/>
    <property type="match status" value="1"/>
</dbReference>
<accession>A0A1I1HZS4</accession>
<evidence type="ECO:0000256" key="1">
    <source>
        <dbReference type="PIRNR" id="PIRNR012524"/>
    </source>
</evidence>
<feature type="domain" description="Conserved virulence factor B-like winged helix" evidence="3">
    <location>
        <begin position="221"/>
        <end position="277"/>
    </location>
</feature>
<reference evidence="4 5" key="1">
    <citation type="submission" date="2016-10" db="EMBL/GenBank/DDBJ databases">
        <authorList>
            <person name="de Groot N.N."/>
        </authorList>
    </citation>
    <scope>NUCLEOTIDE SEQUENCE [LARGE SCALE GENOMIC DNA]</scope>
    <source>
        <strain evidence="4 5">DSM 6793</strain>
    </source>
</reference>
<dbReference type="InterPro" id="IPR014464">
    <property type="entry name" value="CvfB_fam"/>
</dbReference>
<comment type="similarity">
    <text evidence="1">Belongs to the CvfB family.</text>
</comment>
<dbReference type="InterPro" id="IPR039566">
    <property type="entry name" value="CvfB_S1_st"/>
</dbReference>
<keyword evidence="5" id="KW-1185">Reference proteome</keyword>
<dbReference type="PIRSF" id="PIRSF012524">
    <property type="entry name" value="YitL_S1"/>
    <property type="match status" value="1"/>
</dbReference>